<feature type="repeat" description="ANK" evidence="3">
    <location>
        <begin position="155"/>
        <end position="187"/>
    </location>
</feature>
<dbReference type="Pfam" id="PF12796">
    <property type="entry name" value="Ank_2"/>
    <property type="match status" value="2"/>
</dbReference>
<proteinExistence type="predicted"/>
<keyword evidence="1" id="KW-0677">Repeat</keyword>
<keyword evidence="2 3" id="KW-0040">ANK repeat</keyword>
<dbReference type="PROSITE" id="PS50088">
    <property type="entry name" value="ANK_REPEAT"/>
    <property type="match status" value="3"/>
</dbReference>
<dbReference type="InterPro" id="IPR036770">
    <property type="entry name" value="Ankyrin_rpt-contain_sf"/>
</dbReference>
<evidence type="ECO:0000256" key="2">
    <source>
        <dbReference type="ARBA" id="ARBA00023043"/>
    </source>
</evidence>
<evidence type="ECO:0008006" key="7">
    <source>
        <dbReference type="Google" id="ProtNLM"/>
    </source>
</evidence>
<feature type="region of interest" description="Disordered" evidence="4">
    <location>
        <begin position="324"/>
        <end position="368"/>
    </location>
</feature>
<dbReference type="PRINTS" id="PR01415">
    <property type="entry name" value="ANKYRIN"/>
</dbReference>
<gene>
    <name evidence="5" type="ORF">HETSPECPRED_009583</name>
</gene>
<dbReference type="SMART" id="SM00248">
    <property type="entry name" value="ANK"/>
    <property type="match status" value="5"/>
</dbReference>
<keyword evidence="6" id="KW-1185">Reference proteome</keyword>
<dbReference type="PROSITE" id="PS50297">
    <property type="entry name" value="ANK_REP_REGION"/>
    <property type="match status" value="3"/>
</dbReference>
<dbReference type="InterPro" id="IPR002110">
    <property type="entry name" value="Ankyrin_rpt"/>
</dbReference>
<sequence>MGQLHYQDNKTQERDPLTELYNSLGGPHFIKYARDHWMEHCRSSESESPYLVGTLQEYLQCSLSNRLRTNWDSNGHGDTPQRMDLRNAIFRECARYGFTELCTIYVEMGADLDERDEASGLPPLAIALNNQHWTLAAMLIERGASLGCDHDHNAKKTNFLHHASACGRNDIVEFLLKHGADPNAMTLTWETPLHWAATLDQSEVIESLLRAGGDVNRATKLTHERPVHFAAMLDCKQALQRLLESADVMAQSSEGWTALHYAAAYGHERIVEILISRGAEIDAETHSSGTTPLALASKYGHATVTSILLGSLFNRSCSPTACTTSMIRQPGTKENSATSSRASGSRINEQDQVGIFLRPGTNSAYPHR</sequence>
<evidence type="ECO:0000313" key="5">
    <source>
        <dbReference type="EMBL" id="CAF9910022.1"/>
    </source>
</evidence>
<feature type="repeat" description="ANK" evidence="3">
    <location>
        <begin position="254"/>
        <end position="286"/>
    </location>
</feature>
<dbReference type="EMBL" id="CAJPDS010000008">
    <property type="protein sequence ID" value="CAF9910022.1"/>
    <property type="molecule type" value="Genomic_DNA"/>
</dbReference>
<evidence type="ECO:0000313" key="6">
    <source>
        <dbReference type="Proteomes" id="UP000664521"/>
    </source>
</evidence>
<dbReference type="Pfam" id="PF00023">
    <property type="entry name" value="Ank"/>
    <property type="match status" value="1"/>
</dbReference>
<comment type="caution">
    <text evidence="5">The sequence shown here is derived from an EMBL/GenBank/DDBJ whole genome shotgun (WGS) entry which is preliminary data.</text>
</comment>
<dbReference type="SUPFAM" id="SSF48403">
    <property type="entry name" value="Ankyrin repeat"/>
    <property type="match status" value="1"/>
</dbReference>
<feature type="compositionally biased region" description="Polar residues" evidence="4">
    <location>
        <begin position="324"/>
        <end position="351"/>
    </location>
</feature>
<evidence type="ECO:0000256" key="1">
    <source>
        <dbReference type="ARBA" id="ARBA00022737"/>
    </source>
</evidence>
<reference evidence="5" key="1">
    <citation type="submission" date="2021-03" db="EMBL/GenBank/DDBJ databases">
        <authorList>
            <person name="Tagirdzhanova G."/>
        </authorList>
    </citation>
    <scope>NUCLEOTIDE SEQUENCE</scope>
</reference>
<dbReference type="OrthoDB" id="341259at2759"/>
<organism evidence="5 6">
    <name type="scientific">Heterodermia speciosa</name>
    <dbReference type="NCBI Taxonomy" id="116794"/>
    <lineage>
        <taxon>Eukaryota</taxon>
        <taxon>Fungi</taxon>
        <taxon>Dikarya</taxon>
        <taxon>Ascomycota</taxon>
        <taxon>Pezizomycotina</taxon>
        <taxon>Lecanoromycetes</taxon>
        <taxon>OSLEUM clade</taxon>
        <taxon>Lecanoromycetidae</taxon>
        <taxon>Caliciales</taxon>
        <taxon>Physciaceae</taxon>
        <taxon>Heterodermia</taxon>
    </lineage>
</organism>
<feature type="repeat" description="ANK" evidence="3">
    <location>
        <begin position="188"/>
        <end position="220"/>
    </location>
</feature>
<dbReference type="PANTHER" id="PTHR24198:SF165">
    <property type="entry name" value="ANKYRIN REPEAT-CONTAINING PROTEIN-RELATED"/>
    <property type="match status" value="1"/>
</dbReference>
<name>A0A8H3ETK3_9LECA</name>
<dbReference type="AlphaFoldDB" id="A0A8H3ETK3"/>
<protein>
    <recommendedName>
        <fullName evidence="7">Ankyrin repeat protein</fullName>
    </recommendedName>
</protein>
<dbReference type="PANTHER" id="PTHR24198">
    <property type="entry name" value="ANKYRIN REPEAT AND PROTEIN KINASE DOMAIN-CONTAINING PROTEIN"/>
    <property type="match status" value="1"/>
</dbReference>
<evidence type="ECO:0000256" key="3">
    <source>
        <dbReference type="PROSITE-ProRule" id="PRU00023"/>
    </source>
</evidence>
<dbReference type="Proteomes" id="UP000664521">
    <property type="component" value="Unassembled WGS sequence"/>
</dbReference>
<accession>A0A8H3ETK3</accession>
<dbReference type="Gene3D" id="1.25.40.20">
    <property type="entry name" value="Ankyrin repeat-containing domain"/>
    <property type="match status" value="3"/>
</dbReference>
<evidence type="ECO:0000256" key="4">
    <source>
        <dbReference type="SAM" id="MobiDB-lite"/>
    </source>
</evidence>